<evidence type="ECO:0000256" key="2">
    <source>
        <dbReference type="ARBA" id="ARBA00023134"/>
    </source>
</evidence>
<organism evidence="5 6">
    <name type="scientific">Dinothrombium tinctorium</name>
    <dbReference type="NCBI Taxonomy" id="1965070"/>
    <lineage>
        <taxon>Eukaryota</taxon>
        <taxon>Metazoa</taxon>
        <taxon>Ecdysozoa</taxon>
        <taxon>Arthropoda</taxon>
        <taxon>Chelicerata</taxon>
        <taxon>Arachnida</taxon>
        <taxon>Acari</taxon>
        <taxon>Acariformes</taxon>
        <taxon>Trombidiformes</taxon>
        <taxon>Prostigmata</taxon>
        <taxon>Anystina</taxon>
        <taxon>Parasitengona</taxon>
        <taxon>Trombidioidea</taxon>
        <taxon>Trombidiidae</taxon>
        <taxon>Dinothrombium</taxon>
    </lineage>
</organism>
<dbReference type="Pfam" id="PF02263">
    <property type="entry name" value="GBP"/>
    <property type="match status" value="1"/>
</dbReference>
<dbReference type="AlphaFoldDB" id="A0A3S3P1M7"/>
<dbReference type="Proteomes" id="UP000285301">
    <property type="component" value="Unassembled WGS sequence"/>
</dbReference>
<dbReference type="EMBL" id="NCKU01018955">
    <property type="protein sequence ID" value="RWR98781.1"/>
    <property type="molecule type" value="Genomic_DNA"/>
</dbReference>
<evidence type="ECO:0000256" key="1">
    <source>
        <dbReference type="ARBA" id="ARBA00022741"/>
    </source>
</evidence>
<keyword evidence="2" id="KW-0342">GTP-binding</keyword>
<feature type="non-terminal residue" evidence="5">
    <location>
        <position position="135"/>
    </location>
</feature>
<accession>A0A3S3P1M7</accession>
<dbReference type="GO" id="GO:0003924">
    <property type="term" value="F:GTPase activity"/>
    <property type="evidence" value="ECO:0007669"/>
    <property type="project" value="InterPro"/>
</dbReference>
<dbReference type="InterPro" id="IPR030386">
    <property type="entry name" value="G_GB1_RHD3_dom"/>
</dbReference>
<comment type="similarity">
    <text evidence="3">Belongs to the TRAFAC class dynamin-like GTPase superfamily. GB1/RHD3 GTPase family.</text>
</comment>
<name>A0A3S3P1M7_9ACAR</name>
<evidence type="ECO:0000313" key="6">
    <source>
        <dbReference type="Proteomes" id="UP000285301"/>
    </source>
</evidence>
<evidence type="ECO:0000313" key="5">
    <source>
        <dbReference type="EMBL" id="RWR98781.1"/>
    </source>
</evidence>
<dbReference type="Gene3D" id="3.40.50.300">
    <property type="entry name" value="P-loop containing nucleotide triphosphate hydrolases"/>
    <property type="match status" value="1"/>
</dbReference>
<protein>
    <submittedName>
        <fullName evidence="5">RING finger protein 112-like protein</fullName>
    </submittedName>
</protein>
<reference evidence="5 6" key="1">
    <citation type="journal article" date="2018" name="Gigascience">
        <title>Genomes of trombidid mites reveal novel predicted allergens and laterally-transferred genes associated with secondary metabolism.</title>
        <authorList>
            <person name="Dong X."/>
            <person name="Chaisiri K."/>
            <person name="Xia D."/>
            <person name="Armstrong S.D."/>
            <person name="Fang Y."/>
            <person name="Donnelly M.J."/>
            <person name="Kadowaki T."/>
            <person name="McGarry J.W."/>
            <person name="Darby A.C."/>
            <person name="Makepeace B.L."/>
        </authorList>
    </citation>
    <scope>NUCLEOTIDE SEQUENCE [LARGE SCALE GENOMIC DNA]</scope>
    <source>
        <strain evidence="5">UoL-WK</strain>
    </source>
</reference>
<gene>
    <name evidence="5" type="ORF">B4U79_17118</name>
</gene>
<dbReference type="GO" id="GO:0005525">
    <property type="term" value="F:GTP binding"/>
    <property type="evidence" value="ECO:0007669"/>
    <property type="project" value="UniProtKB-KW"/>
</dbReference>
<evidence type="ECO:0000259" key="4">
    <source>
        <dbReference type="PROSITE" id="PS51715"/>
    </source>
</evidence>
<dbReference type="SUPFAM" id="SSF52540">
    <property type="entry name" value="P-loop containing nucleoside triphosphate hydrolases"/>
    <property type="match status" value="1"/>
</dbReference>
<comment type="caution">
    <text evidence="5">The sequence shown here is derived from an EMBL/GenBank/DDBJ whole genome shotgun (WGS) entry which is preliminary data.</text>
</comment>
<dbReference type="InterPro" id="IPR027417">
    <property type="entry name" value="P-loop_NTPase"/>
</dbReference>
<dbReference type="PROSITE" id="PS51715">
    <property type="entry name" value="G_GB1_RHD3"/>
    <property type="match status" value="1"/>
</dbReference>
<dbReference type="PANTHER" id="PTHR10751">
    <property type="entry name" value="GUANYLATE BINDING PROTEIN"/>
    <property type="match status" value="1"/>
</dbReference>
<proteinExistence type="inferred from homology"/>
<feature type="domain" description="GB1/RHD3-type G" evidence="4">
    <location>
        <begin position="33"/>
        <end position="135"/>
    </location>
</feature>
<keyword evidence="1" id="KW-0547">Nucleotide-binding</keyword>
<sequence length="135" mass="15235">MSQQRACQILNEKFEINSSNLEKILSSYPDLCDKPINLITIVGDTRKGKSLLLSILLQHLKSKSNDLTWQCSPDEVLNLKQFEWSNNSTSLTDGMWIWPEPLYVVGVEDPILLCDSQGTFGSNMDHESSTKIFGI</sequence>
<evidence type="ECO:0000256" key="3">
    <source>
        <dbReference type="PROSITE-ProRule" id="PRU01052"/>
    </source>
</evidence>
<keyword evidence="6" id="KW-1185">Reference proteome</keyword>
<dbReference type="InterPro" id="IPR015894">
    <property type="entry name" value="Guanylate-bd_N"/>
</dbReference>